<evidence type="ECO:0000313" key="4">
    <source>
        <dbReference type="Proteomes" id="UP000037460"/>
    </source>
</evidence>
<dbReference type="InterPro" id="IPR029045">
    <property type="entry name" value="ClpP/crotonase-like_dom_sf"/>
</dbReference>
<comment type="caution">
    <text evidence="3">The sequence shown here is derived from an EMBL/GenBank/DDBJ whole genome shotgun (WGS) entry which is preliminary data.</text>
</comment>
<comment type="similarity">
    <text evidence="1 2">Belongs to the enoyl-CoA hydratase/isomerase family.</text>
</comment>
<dbReference type="AlphaFoldDB" id="A0A0M0K0M3"/>
<proteinExistence type="inferred from homology"/>
<dbReference type="GO" id="GO:0006635">
    <property type="term" value="P:fatty acid beta-oxidation"/>
    <property type="evidence" value="ECO:0007669"/>
    <property type="project" value="TreeGrafter"/>
</dbReference>
<dbReference type="CDD" id="cd06558">
    <property type="entry name" value="crotonase-like"/>
    <property type="match status" value="1"/>
</dbReference>
<dbReference type="InterPro" id="IPR018376">
    <property type="entry name" value="Enoyl-CoA_hyd/isom_CS"/>
</dbReference>
<dbReference type="Pfam" id="PF00378">
    <property type="entry name" value="ECH_1"/>
    <property type="match status" value="1"/>
</dbReference>
<reference evidence="4" key="1">
    <citation type="journal article" date="2015" name="PLoS Genet.">
        <title>Genome Sequence and Transcriptome Analyses of Chrysochromulina tobin: Metabolic Tools for Enhanced Algal Fitness in the Prominent Order Prymnesiales (Haptophyceae).</title>
        <authorList>
            <person name="Hovde B.T."/>
            <person name="Deodato C.R."/>
            <person name="Hunsperger H.M."/>
            <person name="Ryken S.A."/>
            <person name="Yost W."/>
            <person name="Jha R.K."/>
            <person name="Patterson J."/>
            <person name="Monnat R.J. Jr."/>
            <person name="Barlow S.B."/>
            <person name="Starkenburg S.R."/>
            <person name="Cattolico R.A."/>
        </authorList>
    </citation>
    <scope>NUCLEOTIDE SEQUENCE</scope>
    <source>
        <strain evidence="4">CCMP291</strain>
    </source>
</reference>
<gene>
    <name evidence="3" type="ORF">Ctob_014701</name>
</gene>
<dbReference type="OrthoDB" id="2139957at2759"/>
<evidence type="ECO:0000256" key="2">
    <source>
        <dbReference type="RuleBase" id="RU003707"/>
    </source>
</evidence>
<dbReference type="GO" id="GO:0005739">
    <property type="term" value="C:mitochondrion"/>
    <property type="evidence" value="ECO:0007669"/>
    <property type="project" value="TreeGrafter"/>
</dbReference>
<keyword evidence="4" id="KW-1185">Reference proteome</keyword>
<dbReference type="SUPFAM" id="SSF52096">
    <property type="entry name" value="ClpP/crotonase"/>
    <property type="match status" value="1"/>
</dbReference>
<sequence length="234" mass="24088">MGDEIEAVVADLRSRPPSELRAVVLTGAGRAFSAGGDLAFLDARRDDSPTSNAEIMRRFYARFLSIRKLPVPVVACINGPAIGAGLCFAMAADVRVTHDKAKLGFTFVGLGLHPGMGATHTIALAAGAQTASRMLLTGDIVGGQEALALGLVTASCADAPAALAETLGIARRIAAQSPLAVRATLLTLRQTADFGLDAALQREADAQAQSYASADYAEGLAAIKAKVTPSFPGR</sequence>
<dbReference type="EMBL" id="JWZX01001794">
    <property type="protein sequence ID" value="KOO32359.1"/>
    <property type="molecule type" value="Genomic_DNA"/>
</dbReference>
<dbReference type="Gene3D" id="3.90.226.10">
    <property type="entry name" value="2-enoyl-CoA Hydratase, Chain A, domain 1"/>
    <property type="match status" value="1"/>
</dbReference>
<dbReference type="Proteomes" id="UP000037460">
    <property type="component" value="Unassembled WGS sequence"/>
</dbReference>
<name>A0A0M0K0M3_9EUKA</name>
<dbReference type="PANTHER" id="PTHR11941:SF173">
    <property type="entry name" value="3-HYDROXYBUTYRYL-COA DEHYDRATASE-LIKE PROTEIN, MITOCHONDRIAL"/>
    <property type="match status" value="1"/>
</dbReference>
<accession>A0A0M0K0M3</accession>
<dbReference type="GO" id="GO:0016853">
    <property type="term" value="F:isomerase activity"/>
    <property type="evidence" value="ECO:0007669"/>
    <property type="project" value="UniProtKB-KW"/>
</dbReference>
<evidence type="ECO:0000313" key="3">
    <source>
        <dbReference type="EMBL" id="KOO32359.1"/>
    </source>
</evidence>
<organism evidence="3 4">
    <name type="scientific">Chrysochromulina tobinii</name>
    <dbReference type="NCBI Taxonomy" id="1460289"/>
    <lineage>
        <taxon>Eukaryota</taxon>
        <taxon>Haptista</taxon>
        <taxon>Haptophyta</taxon>
        <taxon>Prymnesiophyceae</taxon>
        <taxon>Prymnesiales</taxon>
        <taxon>Chrysochromulinaceae</taxon>
        <taxon>Chrysochromulina</taxon>
    </lineage>
</organism>
<protein>
    <submittedName>
        <fullName evidence="3">Enoyl-hydratase isomerase family protein</fullName>
    </submittedName>
</protein>
<keyword evidence="3" id="KW-0413">Isomerase</keyword>
<dbReference type="InterPro" id="IPR001753">
    <property type="entry name" value="Enoyl-CoA_hydra/iso"/>
</dbReference>
<dbReference type="PANTHER" id="PTHR11941">
    <property type="entry name" value="ENOYL-COA HYDRATASE-RELATED"/>
    <property type="match status" value="1"/>
</dbReference>
<evidence type="ECO:0000256" key="1">
    <source>
        <dbReference type="ARBA" id="ARBA00005254"/>
    </source>
</evidence>
<dbReference type="PROSITE" id="PS00166">
    <property type="entry name" value="ENOYL_COA_HYDRATASE"/>
    <property type="match status" value="1"/>
</dbReference>